<dbReference type="PANTHER" id="PTHR46401:SF2">
    <property type="entry name" value="GLYCOSYLTRANSFERASE WBBK-RELATED"/>
    <property type="match status" value="1"/>
</dbReference>
<dbReference type="AlphaFoldDB" id="A0A841ZR17"/>
<sequence>MKKRDEKRIFMCSSVHVWSDTRIYFKEAKSLADKGFQVEFYALDFEGEKENIPNLEMHYLPALSRKERYRHMRVLLKAFEESEAKNFHFHDPELLLLAKKIKKKYGNKVKTVYDMHEHLPAALLTKQWIPRFCRPFVSKFVEVVEKYYLKWVDAVIYAEVSYKQNYAMNQATKTVDVLNYPVMPPEIQEINPEKFTLIYVGVLTEQRGLFNMLELAKALRKKGCHDFKLKLIGPIFTNEEKIVDFILRNKLENHIEQLDRMQYKDIWRHYYQSHIGLCLLHPTPNNLNSHSTKLFEYMAAKLPVIASNFPDFTRILAEADCGYTVDPFDPEGAADLVMKLKEDKHRSQEMGEKGFRAFEQLYSWQHESEKLVGLYEDFEKKKIRLGIYE</sequence>
<dbReference type="GO" id="GO:0009103">
    <property type="term" value="P:lipopolysaccharide biosynthetic process"/>
    <property type="evidence" value="ECO:0007669"/>
    <property type="project" value="TreeGrafter"/>
</dbReference>
<dbReference type="Pfam" id="PF00534">
    <property type="entry name" value="Glycos_transf_1"/>
    <property type="match status" value="1"/>
</dbReference>
<comment type="caution">
    <text evidence="3">The sequence shown here is derived from an EMBL/GenBank/DDBJ whole genome shotgun (WGS) entry which is preliminary data.</text>
</comment>
<dbReference type="InterPro" id="IPR001296">
    <property type="entry name" value="Glyco_trans_1"/>
</dbReference>
<feature type="domain" description="Glycosyl transferase family 1" evidence="2">
    <location>
        <begin position="187"/>
        <end position="354"/>
    </location>
</feature>
<evidence type="ECO:0000259" key="2">
    <source>
        <dbReference type="Pfam" id="PF00534"/>
    </source>
</evidence>
<evidence type="ECO:0000313" key="4">
    <source>
        <dbReference type="Proteomes" id="UP000559885"/>
    </source>
</evidence>
<dbReference type="EMBL" id="JAARRM010000003">
    <property type="protein sequence ID" value="MBC1521748.1"/>
    <property type="molecule type" value="Genomic_DNA"/>
</dbReference>
<dbReference type="SUPFAM" id="SSF53756">
    <property type="entry name" value="UDP-Glycosyltransferase/glycogen phosphorylase"/>
    <property type="match status" value="1"/>
</dbReference>
<proteinExistence type="predicted"/>
<gene>
    <name evidence="3" type="ORF">HB912_08820</name>
</gene>
<dbReference type="Gene3D" id="3.40.50.2000">
    <property type="entry name" value="Glycogen Phosphorylase B"/>
    <property type="match status" value="2"/>
</dbReference>
<name>A0A841ZR17_9LIST</name>
<evidence type="ECO:0000313" key="3">
    <source>
        <dbReference type="EMBL" id="MBC1521748.1"/>
    </source>
</evidence>
<evidence type="ECO:0000256" key="1">
    <source>
        <dbReference type="ARBA" id="ARBA00022679"/>
    </source>
</evidence>
<dbReference type="GO" id="GO:0016757">
    <property type="term" value="F:glycosyltransferase activity"/>
    <property type="evidence" value="ECO:0007669"/>
    <property type="project" value="InterPro"/>
</dbReference>
<organism evidence="3 4">
    <name type="scientific">Listeria aquatica</name>
    <dbReference type="NCBI Taxonomy" id="1494960"/>
    <lineage>
        <taxon>Bacteria</taxon>
        <taxon>Bacillati</taxon>
        <taxon>Bacillota</taxon>
        <taxon>Bacilli</taxon>
        <taxon>Bacillales</taxon>
        <taxon>Listeriaceae</taxon>
        <taxon>Listeria</taxon>
    </lineage>
</organism>
<reference evidence="3 4" key="1">
    <citation type="submission" date="2020-03" db="EMBL/GenBank/DDBJ databases">
        <title>Soil Listeria distribution.</title>
        <authorList>
            <person name="Liao J."/>
            <person name="Wiedmann M."/>
        </authorList>
    </citation>
    <scope>NUCLEOTIDE SEQUENCE [LARGE SCALE GENOMIC DNA]</scope>
    <source>
        <strain evidence="3 4">FSL L7-1507</strain>
    </source>
</reference>
<dbReference type="Proteomes" id="UP000559885">
    <property type="component" value="Unassembled WGS sequence"/>
</dbReference>
<protein>
    <submittedName>
        <fullName evidence="3">Glycosyltransferase family 4 protein</fullName>
    </submittedName>
</protein>
<dbReference type="RefSeq" id="WP_185373882.1">
    <property type="nucleotide sequence ID" value="NZ_JAARRM010000003.1"/>
</dbReference>
<keyword evidence="1 3" id="KW-0808">Transferase</keyword>
<accession>A0A841ZR17</accession>
<dbReference type="PANTHER" id="PTHR46401">
    <property type="entry name" value="GLYCOSYLTRANSFERASE WBBK-RELATED"/>
    <property type="match status" value="1"/>
</dbReference>